<dbReference type="EMBL" id="RBSV01000392">
    <property type="protein sequence ID" value="RMS73705.1"/>
    <property type="molecule type" value="Genomic_DNA"/>
</dbReference>
<evidence type="ECO:0000313" key="1">
    <source>
        <dbReference type="EMBL" id="RMS73705.1"/>
    </source>
</evidence>
<dbReference type="AlphaFoldDB" id="A0A3M5FGW6"/>
<gene>
    <name evidence="1" type="ORF">ALP60_04064</name>
</gene>
<dbReference type="Proteomes" id="UP000268887">
    <property type="component" value="Unassembled WGS sequence"/>
</dbReference>
<reference evidence="1 2" key="1">
    <citation type="submission" date="2018-08" db="EMBL/GenBank/DDBJ databases">
        <title>Recombination of ecologically and evolutionarily significant loci maintains genetic cohesion in the Pseudomonas syringae species complex.</title>
        <authorList>
            <person name="Dillon M."/>
            <person name="Thakur S."/>
            <person name="Almeida R.N.D."/>
            <person name="Weir B.S."/>
            <person name="Guttman D.S."/>
        </authorList>
    </citation>
    <scope>NUCLEOTIDE SEQUENCE [LARGE SCALE GENOMIC DNA]</scope>
    <source>
        <strain evidence="1 2">ICMP 13927</strain>
    </source>
</reference>
<sequence length="76" mass="8283">MGQTVGLGIERRVVKRALFEARGYGVGIAPHLSLEQAVYTPVFGKGLLCIGMSEARPARGRFVDHQEPLSASRLFL</sequence>
<evidence type="ECO:0000313" key="2">
    <source>
        <dbReference type="Proteomes" id="UP000268887"/>
    </source>
</evidence>
<protein>
    <submittedName>
        <fullName evidence="1">Uncharacterized protein</fullName>
    </submittedName>
</protein>
<accession>A0A3M5FGW6</accession>
<proteinExistence type="predicted"/>
<comment type="caution">
    <text evidence="1">The sequence shown here is derived from an EMBL/GenBank/DDBJ whole genome shotgun (WGS) entry which is preliminary data.</text>
</comment>
<name>A0A3M5FGW6_PSESS</name>
<organism evidence="1 2">
    <name type="scientific">Pseudomonas savastanoi</name>
    <name type="common">Pseudomonas syringae pv. savastanoi</name>
    <dbReference type="NCBI Taxonomy" id="29438"/>
    <lineage>
        <taxon>Bacteria</taxon>
        <taxon>Pseudomonadati</taxon>
        <taxon>Pseudomonadota</taxon>
        <taxon>Gammaproteobacteria</taxon>
        <taxon>Pseudomonadales</taxon>
        <taxon>Pseudomonadaceae</taxon>
        <taxon>Pseudomonas</taxon>
    </lineage>
</organism>